<reference evidence="1 2" key="1">
    <citation type="submission" date="2017-06" db="EMBL/GenBank/DDBJ databases">
        <title>Novel microbial phyla capable of carbon fixation and sulfur reduction in deep-sea sediments.</title>
        <authorList>
            <person name="Huang J."/>
            <person name="Baker B."/>
            <person name="Wang Y."/>
        </authorList>
    </citation>
    <scope>NUCLEOTIDE SEQUENCE [LARGE SCALE GENOMIC DNA]</scope>
    <source>
        <strain evidence="1">B3_TA06</strain>
    </source>
</reference>
<name>A0A532V1E4_UNCT6</name>
<evidence type="ECO:0000313" key="2">
    <source>
        <dbReference type="Proteomes" id="UP000317778"/>
    </source>
</evidence>
<evidence type="ECO:0000313" key="1">
    <source>
        <dbReference type="EMBL" id="TKJ40969.1"/>
    </source>
</evidence>
<dbReference type="InterPro" id="IPR010144">
    <property type="entry name" value="CRISPR-assoc_prot_Csd1-typ"/>
</dbReference>
<dbReference type="Proteomes" id="UP000317778">
    <property type="component" value="Unassembled WGS sequence"/>
</dbReference>
<protein>
    <submittedName>
        <fullName evidence="1">Type I-C CRISPR-associated protein Cas8c/Csd1</fullName>
    </submittedName>
</protein>
<gene>
    <name evidence="1" type="primary">cas8c</name>
    <name evidence="1" type="ORF">CEE36_08870</name>
</gene>
<comment type="caution">
    <text evidence="1">The sequence shown here is derived from an EMBL/GenBank/DDBJ whole genome shotgun (WGS) entry which is preliminary data.</text>
</comment>
<dbReference type="NCBIfam" id="TIGR01863">
    <property type="entry name" value="cas_Csd1"/>
    <property type="match status" value="1"/>
</dbReference>
<sequence length="567" mass="63126">MLEQLVKYAGPTKPGFAPKDVRWAIVCDKQSKFLGVLELGDASLKKNPGRTFSTCPELDQNVKQAGGKSDFLVDTAEIVALYGSKATDEKIKVKHDYFVKLLQNAGKVMPELRKLANLLDDSKAMLKIQTRLQDLKVKPNEKVTFKIGDAFPVESEAWHEWWQEFRKREVAKTSHGNVMRCFVTGNLVKPKEVHPKIKGLSDVGGRSSGDVLIGFDKDAFRSYGLQQSANAAVSEEAASAYRAALNDLIKNYGKRLAGAKVVHWFKEKVPEEDNPLTWLEQGAEAEELIAQDKARKLLDSIQSGKRPKLADNHYYALTLSGASGRVMVRDWMEGQFEELVGNVCAWFDDLSIVHRYGGTLAKSPKFLAVLGATVRELDDLPAPFVSKMWRVAVRGEPIPQFALAQTLARVKVDIIQDQPFNHARMGLMKAYHLRKKGNSGGDLKPYLNEEHPNPAYHCGRLMAVLARLQNAALGDVGAGVVQRYYAAASATPALVLGRLTRTSQFHLNKLDPGLSYWFEEKIAGIWGRIEDNLPTTLSLEEQSLFALGYYQQLADLRTKKSDKQRGG</sequence>
<dbReference type="Pfam" id="PF09709">
    <property type="entry name" value="Cas_Csd1"/>
    <property type="match status" value="1"/>
</dbReference>
<proteinExistence type="predicted"/>
<dbReference type="AlphaFoldDB" id="A0A532V1E4"/>
<dbReference type="EMBL" id="NJBO01000015">
    <property type="protein sequence ID" value="TKJ40969.1"/>
    <property type="molecule type" value="Genomic_DNA"/>
</dbReference>
<accession>A0A532V1E4</accession>
<organism evidence="1 2">
    <name type="scientific">candidate division TA06 bacterium B3_TA06</name>
    <dbReference type="NCBI Taxonomy" id="2012487"/>
    <lineage>
        <taxon>Bacteria</taxon>
        <taxon>Bacteria division TA06</taxon>
    </lineage>
</organism>